<proteinExistence type="inferred from homology"/>
<dbReference type="Proteomes" id="UP001375743">
    <property type="component" value="Unassembled WGS sequence"/>
</dbReference>
<dbReference type="EMBL" id="JBBLZC010000099">
    <property type="protein sequence ID" value="MEK0086232.1"/>
    <property type="molecule type" value="Genomic_DNA"/>
</dbReference>
<gene>
    <name evidence="2" type="ORF">U1T56_24110</name>
</gene>
<feature type="non-terminal residue" evidence="2">
    <location>
        <position position="1"/>
    </location>
</feature>
<dbReference type="PANTHER" id="PTHR33442">
    <property type="entry name" value="TRANS-3-HYDROXY-L-PROLINE DEHYDRATASE"/>
    <property type="match status" value="1"/>
</dbReference>
<keyword evidence="3" id="KW-1185">Reference proteome</keyword>
<dbReference type="Pfam" id="PF05544">
    <property type="entry name" value="Pro_racemase"/>
    <property type="match status" value="1"/>
</dbReference>
<comment type="caution">
    <text evidence="2">The sequence shown here is derived from an EMBL/GenBank/DDBJ whole genome shotgun (WGS) entry which is preliminary data.</text>
</comment>
<dbReference type="InterPro" id="IPR008794">
    <property type="entry name" value="Pro_racemase_fam"/>
</dbReference>
<dbReference type="SUPFAM" id="SSF54506">
    <property type="entry name" value="Diaminopimelate epimerase-like"/>
    <property type="match status" value="1"/>
</dbReference>
<accession>A0ABU8XYG3</accession>
<comment type="similarity">
    <text evidence="1">Belongs to the proline racemase family.</text>
</comment>
<evidence type="ECO:0000256" key="1">
    <source>
        <dbReference type="ARBA" id="ARBA00007529"/>
    </source>
</evidence>
<dbReference type="PANTHER" id="PTHR33442:SF5">
    <property type="entry name" value="BIFUNCTIONAL TRANS-3-HYDROXY-L-PROLINE DEHYDRATASE_2-EPIMERASE"/>
    <property type="match status" value="1"/>
</dbReference>
<dbReference type="Gene3D" id="3.10.310.10">
    <property type="entry name" value="Diaminopimelate Epimerase, Chain A, domain 1"/>
    <property type="match status" value="1"/>
</dbReference>
<protein>
    <submittedName>
        <fullName evidence="2">Proline racemase family protein</fullName>
    </submittedName>
</protein>
<reference evidence="2 3" key="1">
    <citation type="submission" date="2024-01" db="EMBL/GenBank/DDBJ databases">
        <title>Multi-omics insights into the function and evolution of sodium benzoate biodegradation pathways in Benzoatithermus flavus gen. nov., sp. nov. from hot spring.</title>
        <authorList>
            <person name="Hu C.-J."/>
            <person name="Li W.-J."/>
        </authorList>
    </citation>
    <scope>NUCLEOTIDE SEQUENCE [LARGE SCALE GENOMIC DNA]</scope>
    <source>
        <strain evidence="2 3">SYSU G07066</strain>
    </source>
</reference>
<evidence type="ECO:0000313" key="2">
    <source>
        <dbReference type="EMBL" id="MEK0086232.1"/>
    </source>
</evidence>
<name>A0ABU8XYG3_9PROT</name>
<organism evidence="2 3">
    <name type="scientific">Benzoatithermus flavus</name>
    <dbReference type="NCBI Taxonomy" id="3108223"/>
    <lineage>
        <taxon>Bacteria</taxon>
        <taxon>Pseudomonadati</taxon>
        <taxon>Pseudomonadota</taxon>
        <taxon>Alphaproteobacteria</taxon>
        <taxon>Geminicoccales</taxon>
        <taxon>Geminicoccaceae</taxon>
        <taxon>Benzoatithermus</taxon>
    </lineage>
</organism>
<evidence type="ECO:0000313" key="3">
    <source>
        <dbReference type="Proteomes" id="UP001375743"/>
    </source>
</evidence>
<sequence length="197" mass="21548">PAEDHHLALADRHPCGCRLRHAHHAVTAGFLSRSTNLRVQHGAIQMRSRKVLSVVDCHAEGESGKVIIGGVGQVPGKSMFDKRLYLETYMDDIRKMVLFEPRGAVWHNANIILPSNHPDADMGYVILETTEYPAMSGSNTMCVATILLETGTLPMKEPVTELTLESPAGLIKVRSKCSPWEGDERQAGKSAGILLPD</sequence>